<evidence type="ECO:0000313" key="2">
    <source>
        <dbReference type="EMBL" id="PRQ44530.1"/>
    </source>
</evidence>
<feature type="domain" description="F-box" evidence="1">
    <location>
        <begin position="13"/>
        <end position="58"/>
    </location>
</feature>
<accession>A0A2P6RDN5</accession>
<dbReference type="SMART" id="SM00256">
    <property type="entry name" value="FBOX"/>
    <property type="match status" value="1"/>
</dbReference>
<dbReference type="OrthoDB" id="1140298at2759"/>
<dbReference type="OMA" id="HTHIDIW"/>
<dbReference type="Pfam" id="PF00646">
    <property type="entry name" value="F-box"/>
    <property type="match status" value="1"/>
</dbReference>
<dbReference type="Proteomes" id="UP000238479">
    <property type="component" value="Chromosome 3"/>
</dbReference>
<evidence type="ECO:0000313" key="3">
    <source>
        <dbReference type="Proteomes" id="UP000238479"/>
    </source>
</evidence>
<dbReference type="PANTHER" id="PTHR31111:SF136">
    <property type="entry name" value="F-BOX ASSOCIATED DOMAIN-CONTAINING PROTEIN"/>
    <property type="match status" value="1"/>
</dbReference>
<comment type="caution">
    <text evidence="2">The sequence shown here is derived from an EMBL/GenBank/DDBJ whole genome shotgun (WGS) entry which is preliminary data.</text>
</comment>
<dbReference type="Pfam" id="PF08268">
    <property type="entry name" value="FBA_3"/>
    <property type="match status" value="1"/>
</dbReference>
<dbReference type="EMBL" id="PDCK01000041">
    <property type="protein sequence ID" value="PRQ44530.1"/>
    <property type="molecule type" value="Genomic_DNA"/>
</dbReference>
<protein>
    <submittedName>
        <fullName evidence="2">Putative F-box domain-containing protein</fullName>
    </submittedName>
</protein>
<evidence type="ECO:0000259" key="1">
    <source>
        <dbReference type="PROSITE" id="PS50181"/>
    </source>
</evidence>
<dbReference type="SUPFAM" id="SSF81383">
    <property type="entry name" value="F-box domain"/>
    <property type="match status" value="1"/>
</dbReference>
<reference evidence="2 3" key="1">
    <citation type="journal article" date="2018" name="Nat. Genet.">
        <title>The Rosa genome provides new insights in the design of modern roses.</title>
        <authorList>
            <person name="Bendahmane M."/>
        </authorList>
    </citation>
    <scope>NUCLEOTIDE SEQUENCE [LARGE SCALE GENOMIC DNA]</scope>
    <source>
        <strain evidence="3">cv. Old Blush</strain>
    </source>
</reference>
<organism evidence="2 3">
    <name type="scientific">Rosa chinensis</name>
    <name type="common">China rose</name>
    <dbReference type="NCBI Taxonomy" id="74649"/>
    <lineage>
        <taxon>Eukaryota</taxon>
        <taxon>Viridiplantae</taxon>
        <taxon>Streptophyta</taxon>
        <taxon>Embryophyta</taxon>
        <taxon>Tracheophyta</taxon>
        <taxon>Spermatophyta</taxon>
        <taxon>Magnoliopsida</taxon>
        <taxon>eudicotyledons</taxon>
        <taxon>Gunneridae</taxon>
        <taxon>Pentapetalae</taxon>
        <taxon>rosids</taxon>
        <taxon>fabids</taxon>
        <taxon>Rosales</taxon>
        <taxon>Rosaceae</taxon>
        <taxon>Rosoideae</taxon>
        <taxon>Rosoideae incertae sedis</taxon>
        <taxon>Rosa</taxon>
    </lineage>
</organism>
<dbReference type="InterPro" id="IPR013187">
    <property type="entry name" value="F-box-assoc_dom_typ3"/>
</dbReference>
<gene>
    <name evidence="2" type="ORF">RchiOBHm_Chr3g0480281</name>
</gene>
<dbReference type="InterPro" id="IPR017451">
    <property type="entry name" value="F-box-assoc_interact_dom"/>
</dbReference>
<proteinExistence type="predicted"/>
<dbReference type="PANTHER" id="PTHR31111">
    <property type="entry name" value="BNAA05G37150D PROTEIN-RELATED"/>
    <property type="match status" value="1"/>
</dbReference>
<dbReference type="STRING" id="74649.A0A2P6RDN5"/>
<keyword evidence="3" id="KW-1185">Reference proteome</keyword>
<dbReference type="Gene3D" id="1.20.1280.50">
    <property type="match status" value="1"/>
</dbReference>
<dbReference type="NCBIfam" id="TIGR01640">
    <property type="entry name" value="F_box_assoc_1"/>
    <property type="match status" value="1"/>
</dbReference>
<sequence>MLRTKRMSRCSNNAKLVDLPIDILINILLRLPAKSLCCTQCVCKTLLHIVEARSFATLVHLRLLNTASDAVAEVPQLLLLNVARDGDNGSLITISPSQIYDGNVLTKSRHAIVSKIASYRYGYNVGFVFCNLFFFNDKRYDRGPCFIFNPLRGEVLMLPKSTVQVPPFRNMIFIDWYGMGFDDITNTYKIVRVSGNERCCLVAQVYILGTSSWKRISSVPPCNLSTKKISAYGDLHWLINRSSTRGQICIVSFDFEKEEFYLTPHPALRKPEYSFLSLHFVNLRGSMAIVDTSSHTHIDIWVLKSYEKKEWVRDYSVNLELPGVERPWHLDRCGTCIGEWENGIFFVEFYVTTNAFFVDTRCDSVKRVSLGGSEYTRIFSYPGSLISLKDYGNLIRAEAGNWRPDFSEKSWQID</sequence>
<dbReference type="Gramene" id="PRQ44530">
    <property type="protein sequence ID" value="PRQ44530"/>
    <property type="gene ID" value="RchiOBHm_Chr3g0480281"/>
</dbReference>
<dbReference type="InterPro" id="IPR036047">
    <property type="entry name" value="F-box-like_dom_sf"/>
</dbReference>
<dbReference type="AlphaFoldDB" id="A0A2P6RDN5"/>
<name>A0A2P6RDN5_ROSCH</name>
<dbReference type="PROSITE" id="PS50181">
    <property type="entry name" value="FBOX"/>
    <property type="match status" value="1"/>
</dbReference>
<dbReference type="InterPro" id="IPR001810">
    <property type="entry name" value="F-box_dom"/>
</dbReference>